<name>A0A3S5CN87_9PLAT</name>
<keyword evidence="2" id="KW-1185">Reference proteome</keyword>
<dbReference type="InterPro" id="IPR028260">
    <property type="entry name" value="FAM177"/>
</dbReference>
<dbReference type="PANTHER" id="PTHR31206:SF1">
    <property type="entry name" value="LP10445P"/>
    <property type="match status" value="1"/>
</dbReference>
<evidence type="ECO:0000313" key="2">
    <source>
        <dbReference type="Proteomes" id="UP000784294"/>
    </source>
</evidence>
<comment type="caution">
    <text evidence="1">The sequence shown here is derived from an EMBL/GenBank/DDBJ whole genome shotgun (WGS) entry which is preliminary data.</text>
</comment>
<evidence type="ECO:0000313" key="1">
    <source>
        <dbReference type="EMBL" id="VEL22726.1"/>
    </source>
</evidence>
<organism evidence="1 2">
    <name type="scientific">Protopolystoma xenopodis</name>
    <dbReference type="NCBI Taxonomy" id="117903"/>
    <lineage>
        <taxon>Eukaryota</taxon>
        <taxon>Metazoa</taxon>
        <taxon>Spiralia</taxon>
        <taxon>Lophotrochozoa</taxon>
        <taxon>Platyhelminthes</taxon>
        <taxon>Monogenea</taxon>
        <taxon>Polyopisthocotylea</taxon>
        <taxon>Polystomatidea</taxon>
        <taxon>Polystomatidae</taxon>
        <taxon>Protopolystoma</taxon>
    </lineage>
</organism>
<dbReference type="PANTHER" id="PTHR31206">
    <property type="entry name" value="LP10445P"/>
    <property type="match status" value="1"/>
</dbReference>
<dbReference type="Pfam" id="PF14774">
    <property type="entry name" value="FAM177"/>
    <property type="match status" value="1"/>
</dbReference>
<proteinExistence type="predicted"/>
<dbReference type="AlphaFoldDB" id="A0A3S5CN87"/>
<accession>A0A3S5CN87</accession>
<reference evidence="1" key="1">
    <citation type="submission" date="2018-11" db="EMBL/GenBank/DDBJ databases">
        <authorList>
            <consortium name="Pathogen Informatics"/>
        </authorList>
    </citation>
    <scope>NUCLEOTIDE SEQUENCE</scope>
</reference>
<dbReference type="EMBL" id="CAAALY010058089">
    <property type="protein sequence ID" value="VEL22726.1"/>
    <property type="molecule type" value="Genomic_DNA"/>
</dbReference>
<dbReference type="OrthoDB" id="45963at2759"/>
<sequence length="150" mass="16675">MSGALMLTFTCSMLLEIKSQFSVSEMKTIRRRLHFSDGVLDEYSTDEESAPSTQIATVSPIDCAHCCIDTASMPWGEWVLHQTCAGGYSALQFVDWAGEKLAWAFGITKPKFNDMIEEYVALKSARLEDINLVGDMDDENTIITEAFNTA</sequence>
<dbReference type="Proteomes" id="UP000784294">
    <property type="component" value="Unassembled WGS sequence"/>
</dbReference>
<protein>
    <submittedName>
        <fullName evidence="1">Uncharacterized protein</fullName>
    </submittedName>
</protein>
<gene>
    <name evidence="1" type="ORF">PXEA_LOCUS16166</name>
</gene>